<feature type="compositionally biased region" description="Low complexity" evidence="1">
    <location>
        <begin position="18"/>
        <end position="28"/>
    </location>
</feature>
<dbReference type="GO" id="GO:0004175">
    <property type="term" value="F:endopeptidase activity"/>
    <property type="evidence" value="ECO:0007669"/>
    <property type="project" value="UniProtKB-ARBA"/>
</dbReference>
<dbReference type="Pfam" id="PF02517">
    <property type="entry name" value="Rce1-like"/>
    <property type="match status" value="1"/>
</dbReference>
<evidence type="ECO:0000313" key="4">
    <source>
        <dbReference type="EMBL" id="MYM18886.1"/>
    </source>
</evidence>
<dbReference type="PROSITE" id="PS51318">
    <property type="entry name" value="TAT"/>
    <property type="match status" value="1"/>
</dbReference>
<feature type="transmembrane region" description="Helical" evidence="2">
    <location>
        <begin position="216"/>
        <end position="234"/>
    </location>
</feature>
<feature type="transmembrane region" description="Helical" evidence="2">
    <location>
        <begin position="135"/>
        <end position="155"/>
    </location>
</feature>
<sequence>MRQPPTGRRRAETGGAAGAAASGEHAPPASRAPAWRWLVPVALAAAGLFAAGRAPSGGGVFMAASCAVAVVYTIAWWLWGCPRRTLRAHRLGRDALRGLAWGAGLAAVFAAGALAVRGIPLLAGPVAHLLEHATAGHLLPVAIITALSGIAEELFYRRTALLLLPGRFRTRALVSLGLYMAVSATMGVPLLVFAAAALGAAATAEARRTGSLTSPIVMHLVWSLAMLMALPALLQAV</sequence>
<feature type="transmembrane region" description="Helical" evidence="2">
    <location>
        <begin position="176"/>
        <end position="204"/>
    </location>
</feature>
<dbReference type="InterPro" id="IPR006311">
    <property type="entry name" value="TAT_signal"/>
</dbReference>
<dbReference type="GO" id="GO:0006508">
    <property type="term" value="P:proteolysis"/>
    <property type="evidence" value="ECO:0007669"/>
    <property type="project" value="UniProtKB-KW"/>
</dbReference>
<keyword evidence="2" id="KW-1133">Transmembrane helix</keyword>
<evidence type="ECO:0000313" key="5">
    <source>
        <dbReference type="Proteomes" id="UP000469215"/>
    </source>
</evidence>
<keyword evidence="4" id="KW-0378">Hydrolase</keyword>
<accession>A0A6N9H522</accession>
<feature type="region of interest" description="Disordered" evidence="1">
    <location>
        <begin position="1"/>
        <end position="28"/>
    </location>
</feature>
<keyword evidence="4" id="KW-0645">Protease</keyword>
<evidence type="ECO:0000256" key="2">
    <source>
        <dbReference type="SAM" id="Phobius"/>
    </source>
</evidence>
<dbReference type="Proteomes" id="UP000469215">
    <property type="component" value="Unassembled WGS sequence"/>
</dbReference>
<dbReference type="RefSeq" id="WP_160952327.1">
    <property type="nucleotide sequence ID" value="NZ_WWEQ01000006.1"/>
</dbReference>
<reference evidence="4 5" key="1">
    <citation type="submission" date="2020-01" db="EMBL/GenBank/DDBJ databases">
        <authorList>
            <person name="Deng T."/>
        </authorList>
    </citation>
    <scope>NUCLEOTIDE SEQUENCE [LARGE SCALE GENOMIC DNA]</scope>
    <source>
        <strain evidence="4 5">5221</strain>
    </source>
</reference>
<protein>
    <submittedName>
        <fullName evidence="4">CPBP family intramembrane metalloprotease</fullName>
    </submittedName>
</protein>
<dbReference type="GO" id="GO:0008237">
    <property type="term" value="F:metallopeptidase activity"/>
    <property type="evidence" value="ECO:0007669"/>
    <property type="project" value="UniProtKB-KW"/>
</dbReference>
<feature type="domain" description="CAAX prenyl protease 2/Lysostaphin resistance protein A-like" evidence="3">
    <location>
        <begin position="138"/>
        <end position="224"/>
    </location>
</feature>
<dbReference type="AlphaFoldDB" id="A0A6N9H522"/>
<name>A0A6N9H522_9MICO</name>
<feature type="transmembrane region" description="Helical" evidence="2">
    <location>
        <begin position="58"/>
        <end position="79"/>
    </location>
</feature>
<proteinExistence type="predicted"/>
<keyword evidence="2" id="KW-0812">Transmembrane</keyword>
<evidence type="ECO:0000259" key="3">
    <source>
        <dbReference type="Pfam" id="PF02517"/>
    </source>
</evidence>
<feature type="transmembrane region" description="Helical" evidence="2">
    <location>
        <begin position="99"/>
        <end position="123"/>
    </location>
</feature>
<feature type="transmembrane region" description="Helical" evidence="2">
    <location>
        <begin position="34"/>
        <end position="52"/>
    </location>
</feature>
<organism evidence="4 5">
    <name type="scientific">Brevibacterium rongguiense</name>
    <dbReference type="NCBI Taxonomy" id="2695267"/>
    <lineage>
        <taxon>Bacteria</taxon>
        <taxon>Bacillati</taxon>
        <taxon>Actinomycetota</taxon>
        <taxon>Actinomycetes</taxon>
        <taxon>Micrococcales</taxon>
        <taxon>Brevibacteriaceae</taxon>
        <taxon>Brevibacterium</taxon>
    </lineage>
</organism>
<dbReference type="GO" id="GO:0080120">
    <property type="term" value="P:CAAX-box protein maturation"/>
    <property type="evidence" value="ECO:0007669"/>
    <property type="project" value="UniProtKB-ARBA"/>
</dbReference>
<keyword evidence="4" id="KW-0482">Metalloprotease</keyword>
<keyword evidence="2" id="KW-0472">Membrane</keyword>
<dbReference type="InterPro" id="IPR003675">
    <property type="entry name" value="Rce1/LyrA-like_dom"/>
</dbReference>
<evidence type="ECO:0000256" key="1">
    <source>
        <dbReference type="SAM" id="MobiDB-lite"/>
    </source>
</evidence>
<keyword evidence="5" id="KW-1185">Reference proteome</keyword>
<gene>
    <name evidence="4" type="ORF">GSY69_02530</name>
</gene>
<comment type="caution">
    <text evidence="4">The sequence shown here is derived from an EMBL/GenBank/DDBJ whole genome shotgun (WGS) entry which is preliminary data.</text>
</comment>
<dbReference type="EMBL" id="WWEQ01000006">
    <property type="protein sequence ID" value="MYM18886.1"/>
    <property type="molecule type" value="Genomic_DNA"/>
</dbReference>